<proteinExistence type="predicted"/>
<sequence length="81" mass="9121">MINVVARKGVRVPLEQHSRQYITEKTPVAVDERSAYYLRRLREGDLLLAPASAVPDTSAVPDAPEEKNVRPAPEKQKKELQ</sequence>
<evidence type="ECO:0000313" key="2">
    <source>
        <dbReference type="EMBL" id="EBQ9797680.1"/>
    </source>
</evidence>
<feature type="region of interest" description="Disordered" evidence="1">
    <location>
        <begin position="49"/>
        <end position="81"/>
    </location>
</feature>
<gene>
    <name evidence="2" type="ORF">DM035_26675</name>
</gene>
<protein>
    <recommendedName>
        <fullName evidence="3">DUF2635 domain-containing protein</fullName>
    </recommendedName>
</protein>
<comment type="caution">
    <text evidence="2">The sequence shown here is derived from an EMBL/GenBank/DDBJ whole genome shotgun (WGS) entry which is preliminary data.</text>
</comment>
<organism evidence="2">
    <name type="scientific">Salmonella enterica subsp. enterica serovar Kottbus</name>
    <dbReference type="NCBI Taxonomy" id="224727"/>
    <lineage>
        <taxon>Bacteria</taxon>
        <taxon>Pseudomonadati</taxon>
        <taxon>Pseudomonadota</taxon>
        <taxon>Gammaproteobacteria</taxon>
        <taxon>Enterobacterales</taxon>
        <taxon>Enterobacteriaceae</taxon>
        <taxon>Salmonella</taxon>
    </lineage>
</organism>
<evidence type="ECO:0000256" key="1">
    <source>
        <dbReference type="SAM" id="MobiDB-lite"/>
    </source>
</evidence>
<reference evidence="2" key="1">
    <citation type="submission" date="2018-06" db="EMBL/GenBank/DDBJ databases">
        <authorList>
            <person name="Ashton P.M."/>
            <person name="Dallman T."/>
            <person name="Nair S."/>
            <person name="De Pinna E."/>
            <person name="Peters T."/>
            <person name="Grant K."/>
        </authorList>
    </citation>
    <scope>NUCLEOTIDE SEQUENCE</scope>
    <source>
        <strain evidence="2">430336</strain>
    </source>
</reference>
<name>A0A5J0SB98_SALET</name>
<dbReference type="AlphaFoldDB" id="A0A5J0SB98"/>
<accession>A0A5J0SB98</accession>
<evidence type="ECO:0008006" key="3">
    <source>
        <dbReference type="Google" id="ProtNLM"/>
    </source>
</evidence>
<feature type="compositionally biased region" description="Basic and acidic residues" evidence="1">
    <location>
        <begin position="64"/>
        <end position="81"/>
    </location>
</feature>
<dbReference type="EMBL" id="AAGQTM010000072">
    <property type="protein sequence ID" value="EBQ9797680.1"/>
    <property type="molecule type" value="Genomic_DNA"/>
</dbReference>